<dbReference type="AlphaFoldDB" id="A0A976RR13"/>
<evidence type="ECO:0000313" key="2">
    <source>
        <dbReference type="Proteomes" id="UP000831181"/>
    </source>
</evidence>
<accession>A0A976RR13</accession>
<protein>
    <submittedName>
        <fullName evidence="1">Uncharacterized protein</fullName>
    </submittedName>
</protein>
<evidence type="ECO:0000313" key="1">
    <source>
        <dbReference type="EMBL" id="UQS86170.1"/>
    </source>
</evidence>
<reference evidence="1" key="1">
    <citation type="journal article" date="2022" name="Int. J. Syst. Evol. Microbiol.">
        <title>Apilactobacillus apisilvae sp. nov., Nicolia spurrieriana gen. nov. sp. nov., Bombilactobacillus folatiphilus sp. nov. and Bombilactobacillus thymidiniphilus sp. nov., four new lactic acid bacterial isolates from stingless bees Tetragonula carbonaria and Austroplebeia australis.</title>
        <authorList>
            <person name="Oliphant S.A."/>
            <person name="Watson-Haigh N.S."/>
            <person name="Sumby K.M."/>
            <person name="Gardner J."/>
            <person name="Groom S."/>
            <person name="Jiranek V."/>
        </authorList>
    </citation>
    <scope>NUCLEOTIDE SEQUENCE</scope>
    <source>
        <strain evidence="1">SGEP1_A5</strain>
    </source>
</reference>
<geneLocation type="plasmid" evidence="1 2">
    <name>p1unnamed</name>
</geneLocation>
<gene>
    <name evidence="1" type="ORF">MOO44_00585</name>
</gene>
<organism evidence="1 2">
    <name type="scientific">Nicoliella spurrieriana</name>
    <dbReference type="NCBI Taxonomy" id="2925830"/>
    <lineage>
        <taxon>Bacteria</taxon>
        <taxon>Bacillati</taxon>
        <taxon>Bacillota</taxon>
        <taxon>Bacilli</taxon>
        <taxon>Lactobacillales</taxon>
        <taxon>Lactobacillaceae</taxon>
        <taxon>Nicoliella</taxon>
    </lineage>
</organism>
<sequence>MLTKQSAEDIKRHDYEIIQEVVEQAYQNGKAYSRWIRGKNALAEYLSTSYAT</sequence>
<name>A0A976RR13_9LACO</name>
<proteinExistence type="predicted"/>
<keyword evidence="1" id="KW-0614">Plasmid</keyword>
<keyword evidence="2" id="KW-1185">Reference proteome</keyword>
<dbReference type="KEGG" id="lbe:MOO44_00585"/>
<dbReference type="EMBL" id="CP093360">
    <property type="protein sequence ID" value="UQS86170.1"/>
    <property type="molecule type" value="Genomic_DNA"/>
</dbReference>
<dbReference type="Proteomes" id="UP000831181">
    <property type="component" value="Plasmid p1unnamed"/>
</dbReference>